<accession>A0A508TWT1</accession>
<name>A0A508TWT1_9BRAD</name>
<proteinExistence type="predicted"/>
<feature type="domain" description="DUF6314" evidence="1">
    <location>
        <begin position="24"/>
        <end position="154"/>
    </location>
</feature>
<dbReference type="InterPro" id="IPR045632">
    <property type="entry name" value="DUF6314"/>
</dbReference>
<dbReference type="RefSeq" id="WP_139864222.1">
    <property type="nucleotide sequence ID" value="NZ_CAADFC020000032.1"/>
</dbReference>
<evidence type="ECO:0000259" key="1">
    <source>
        <dbReference type="Pfam" id="PF19834"/>
    </source>
</evidence>
<reference evidence="2" key="1">
    <citation type="submission" date="2019-02" db="EMBL/GenBank/DDBJ databases">
        <authorList>
            <person name="Pothier F.J."/>
        </authorList>
    </citation>
    <scope>NUCLEOTIDE SEQUENCE</scope>
    <source>
        <strain evidence="2">CI-1B</strain>
    </source>
</reference>
<sequence length="154" mass="17166">MIADGPQAAVVSAWRSPGDVFACLRGEWKLLRRLDGRGWMQGTATFSDGADGNLAYHERGRVRLDAQEFKAERKYVFAARAAGFAVYFAETPLRLFHEVKLTLANGTLTGQASHLCAADLYRSRYAFLPDGRFTIEHEVSGPKKSYLLSTMFAR</sequence>
<dbReference type="AlphaFoldDB" id="A0A508TWT1"/>
<evidence type="ECO:0000313" key="3">
    <source>
        <dbReference type="Proteomes" id="UP000328092"/>
    </source>
</evidence>
<organism evidence="2 3">
    <name type="scientific">Bradyrhizobium ivorense</name>
    <dbReference type="NCBI Taxonomy" id="2511166"/>
    <lineage>
        <taxon>Bacteria</taxon>
        <taxon>Pseudomonadati</taxon>
        <taxon>Pseudomonadota</taxon>
        <taxon>Alphaproteobacteria</taxon>
        <taxon>Hyphomicrobiales</taxon>
        <taxon>Nitrobacteraceae</taxon>
        <taxon>Bradyrhizobium</taxon>
    </lineage>
</organism>
<dbReference type="EMBL" id="CAADFC020000032">
    <property type="protein sequence ID" value="VIO79075.1"/>
    <property type="molecule type" value="Genomic_DNA"/>
</dbReference>
<gene>
    <name evidence="2" type="ORF">CI1B_77040</name>
</gene>
<protein>
    <recommendedName>
        <fullName evidence="1">DUF6314 domain-containing protein</fullName>
    </recommendedName>
</protein>
<comment type="caution">
    <text evidence="2">The sequence shown here is derived from an EMBL/GenBank/DDBJ whole genome shotgun (WGS) entry which is preliminary data.</text>
</comment>
<dbReference type="Pfam" id="PF19834">
    <property type="entry name" value="DUF6314"/>
    <property type="match status" value="1"/>
</dbReference>
<dbReference type="Proteomes" id="UP000328092">
    <property type="component" value="Unassembled WGS sequence"/>
</dbReference>
<evidence type="ECO:0000313" key="2">
    <source>
        <dbReference type="EMBL" id="VIO79075.1"/>
    </source>
</evidence>
<keyword evidence="3" id="KW-1185">Reference proteome</keyword>
<dbReference type="OrthoDB" id="7351979at2"/>